<gene>
    <name evidence="10" type="ORF">H9716_09640</name>
</gene>
<evidence type="ECO:0000313" key="11">
    <source>
        <dbReference type="Proteomes" id="UP000886804"/>
    </source>
</evidence>
<reference evidence="10" key="2">
    <citation type="submission" date="2021-04" db="EMBL/GenBank/DDBJ databases">
        <authorList>
            <person name="Gilroy R."/>
        </authorList>
    </citation>
    <scope>NUCLEOTIDE SEQUENCE</scope>
    <source>
        <strain evidence="10">CHK188-4685</strain>
    </source>
</reference>
<dbReference type="GO" id="GO:0005886">
    <property type="term" value="C:plasma membrane"/>
    <property type="evidence" value="ECO:0007669"/>
    <property type="project" value="TreeGrafter"/>
</dbReference>
<evidence type="ECO:0000256" key="7">
    <source>
        <dbReference type="ARBA" id="ARBA00023136"/>
    </source>
</evidence>
<comment type="subcellular location">
    <subcellularLocation>
        <location evidence="1">Membrane</location>
        <topology evidence="1">Multi-pass membrane protein</topology>
    </subcellularLocation>
</comment>
<organism evidence="10 11">
    <name type="scientific">Candidatus Enterocloster faecavium</name>
    <dbReference type="NCBI Taxonomy" id="2838560"/>
    <lineage>
        <taxon>Bacteria</taxon>
        <taxon>Bacillati</taxon>
        <taxon>Bacillota</taxon>
        <taxon>Clostridia</taxon>
        <taxon>Lachnospirales</taxon>
        <taxon>Lachnospiraceae</taxon>
        <taxon>Enterocloster</taxon>
    </lineage>
</organism>
<dbReference type="Proteomes" id="UP000886804">
    <property type="component" value="Unassembled WGS sequence"/>
</dbReference>
<feature type="transmembrane region" description="Helical" evidence="9">
    <location>
        <begin position="6"/>
        <end position="24"/>
    </location>
</feature>
<dbReference type="CDD" id="cd10322">
    <property type="entry name" value="SLC5sbd"/>
    <property type="match status" value="1"/>
</dbReference>
<keyword evidence="6 9" id="KW-1133">Transmembrane helix</keyword>
<feature type="transmembrane region" description="Helical" evidence="9">
    <location>
        <begin position="260"/>
        <end position="284"/>
    </location>
</feature>
<comment type="caution">
    <text evidence="10">The sequence shown here is derived from an EMBL/GenBank/DDBJ whole genome shotgun (WGS) entry which is preliminary data.</text>
</comment>
<protein>
    <submittedName>
        <fullName evidence="10">Sodium:solute symporter family protein</fullName>
    </submittedName>
</protein>
<dbReference type="PANTHER" id="PTHR48086:SF7">
    <property type="entry name" value="SODIUM-SOLUTE SYMPORTER-RELATED"/>
    <property type="match status" value="1"/>
</dbReference>
<feature type="transmembrane region" description="Helical" evidence="9">
    <location>
        <begin position="304"/>
        <end position="323"/>
    </location>
</feature>
<keyword evidence="4" id="KW-1003">Cell membrane</keyword>
<dbReference type="Pfam" id="PF00474">
    <property type="entry name" value="SSF"/>
    <property type="match status" value="1"/>
</dbReference>
<evidence type="ECO:0000256" key="4">
    <source>
        <dbReference type="ARBA" id="ARBA00022475"/>
    </source>
</evidence>
<dbReference type="InterPro" id="IPR038377">
    <property type="entry name" value="Na/Glc_symporter_sf"/>
</dbReference>
<feature type="transmembrane region" description="Helical" evidence="9">
    <location>
        <begin position="77"/>
        <end position="96"/>
    </location>
</feature>
<dbReference type="Gene3D" id="1.20.1730.10">
    <property type="entry name" value="Sodium/glucose cotransporter"/>
    <property type="match status" value="1"/>
</dbReference>
<feature type="transmembrane region" description="Helical" evidence="9">
    <location>
        <begin position="436"/>
        <end position="453"/>
    </location>
</feature>
<evidence type="ECO:0000256" key="6">
    <source>
        <dbReference type="ARBA" id="ARBA00022989"/>
    </source>
</evidence>
<evidence type="ECO:0000256" key="3">
    <source>
        <dbReference type="ARBA" id="ARBA00022448"/>
    </source>
</evidence>
<feature type="transmembrane region" description="Helical" evidence="9">
    <location>
        <begin position="181"/>
        <end position="202"/>
    </location>
</feature>
<evidence type="ECO:0000256" key="2">
    <source>
        <dbReference type="ARBA" id="ARBA00006434"/>
    </source>
</evidence>
<feature type="transmembrane region" description="Helical" evidence="9">
    <location>
        <begin position="361"/>
        <end position="380"/>
    </location>
</feature>
<dbReference type="GO" id="GO:0022857">
    <property type="term" value="F:transmembrane transporter activity"/>
    <property type="evidence" value="ECO:0007669"/>
    <property type="project" value="InterPro"/>
</dbReference>
<evidence type="ECO:0000256" key="8">
    <source>
        <dbReference type="RuleBase" id="RU362091"/>
    </source>
</evidence>
<evidence type="ECO:0000313" key="10">
    <source>
        <dbReference type="EMBL" id="HJB08103.1"/>
    </source>
</evidence>
<evidence type="ECO:0000256" key="1">
    <source>
        <dbReference type="ARBA" id="ARBA00004141"/>
    </source>
</evidence>
<dbReference type="PANTHER" id="PTHR48086">
    <property type="entry name" value="SODIUM/PROLINE SYMPORTER-RELATED"/>
    <property type="match status" value="1"/>
</dbReference>
<name>A0A9D2L8W5_9FIRM</name>
<proteinExistence type="inferred from homology"/>
<feature type="transmembrane region" description="Helical" evidence="9">
    <location>
        <begin position="117"/>
        <end position="139"/>
    </location>
</feature>
<evidence type="ECO:0000256" key="9">
    <source>
        <dbReference type="SAM" id="Phobius"/>
    </source>
</evidence>
<feature type="transmembrane region" description="Helical" evidence="9">
    <location>
        <begin position="222"/>
        <end position="239"/>
    </location>
</feature>
<comment type="similarity">
    <text evidence="2 8">Belongs to the sodium:solute symporter (SSF) (TC 2.A.21) family.</text>
</comment>
<dbReference type="InterPro" id="IPR050277">
    <property type="entry name" value="Sodium:Solute_Symporter"/>
</dbReference>
<feature type="transmembrane region" description="Helical" evidence="9">
    <location>
        <begin position="151"/>
        <end position="169"/>
    </location>
</feature>
<keyword evidence="5 9" id="KW-0812">Transmembrane</keyword>
<dbReference type="PROSITE" id="PS50283">
    <property type="entry name" value="NA_SOLUT_SYMP_3"/>
    <property type="match status" value="1"/>
</dbReference>
<sequence length="472" mass="49578">MQIEVLPMIILIIYLIGMLSIGFLSNKFMIKNSNDYLLGGRRIGLLFVAASLSANNVGGGSTTGVATRAFSGWGLSAGWYVLAASVAMIPLAYFAPKIRKAMAYTIPEVITRRFGSGVGTISAVLNIVSLFCLTASQILAAGSVVSSLTSLDIRICVVLATALVLFYTSMGGLIADSIADLFQWIIIFGGLLISLPFIIQGAGGWEAVTAKLPAEELDFTKVGWFTIISLILNYFCTFLSGPEIVSRFASSEDEGTARKAAWLSALMMALMAFIPALIGLVALAEDPGLDGGAGTTALMFATKSYAPPIITGLVSAAIIAATMSSSDSNLLCSSTIFVKDIYQRYFNPDITDRQTLIMTRVCNIVIGLCAMLIAMLNISIVTLNLFAFALRSAGPFAAYGLGLAMPGATKNAGIVSVVVGSVAAVVWQILGEPFGILAIVFGAALGCLSFVLTTKIERAMGKPAAPPAFLDE</sequence>
<feature type="transmembrane region" description="Helical" evidence="9">
    <location>
        <begin position="386"/>
        <end position="405"/>
    </location>
</feature>
<dbReference type="EMBL" id="DWYS01000116">
    <property type="protein sequence ID" value="HJB08103.1"/>
    <property type="molecule type" value="Genomic_DNA"/>
</dbReference>
<evidence type="ECO:0000256" key="5">
    <source>
        <dbReference type="ARBA" id="ARBA00022692"/>
    </source>
</evidence>
<dbReference type="GO" id="GO:0046942">
    <property type="term" value="P:carboxylic acid transport"/>
    <property type="evidence" value="ECO:0007669"/>
    <property type="project" value="UniProtKB-ARBA"/>
</dbReference>
<dbReference type="PROSITE" id="PS00456">
    <property type="entry name" value="NA_SOLUT_SYMP_1"/>
    <property type="match status" value="1"/>
</dbReference>
<keyword evidence="7 9" id="KW-0472">Membrane</keyword>
<accession>A0A9D2L8W5</accession>
<keyword evidence="3" id="KW-0813">Transport</keyword>
<dbReference type="InterPro" id="IPR018212">
    <property type="entry name" value="Na/solute_symporter_CS"/>
</dbReference>
<feature type="transmembrane region" description="Helical" evidence="9">
    <location>
        <begin position="412"/>
        <end position="430"/>
    </location>
</feature>
<dbReference type="AlphaFoldDB" id="A0A9D2L8W5"/>
<feature type="transmembrane region" description="Helical" evidence="9">
    <location>
        <begin position="36"/>
        <end position="57"/>
    </location>
</feature>
<dbReference type="InterPro" id="IPR001734">
    <property type="entry name" value="Na/solute_symporter"/>
</dbReference>
<reference evidence="10" key="1">
    <citation type="journal article" date="2021" name="PeerJ">
        <title>Extensive microbial diversity within the chicken gut microbiome revealed by metagenomics and culture.</title>
        <authorList>
            <person name="Gilroy R."/>
            <person name="Ravi A."/>
            <person name="Getino M."/>
            <person name="Pursley I."/>
            <person name="Horton D.L."/>
            <person name="Alikhan N.F."/>
            <person name="Baker D."/>
            <person name="Gharbi K."/>
            <person name="Hall N."/>
            <person name="Watson M."/>
            <person name="Adriaenssens E.M."/>
            <person name="Foster-Nyarko E."/>
            <person name="Jarju S."/>
            <person name="Secka A."/>
            <person name="Antonio M."/>
            <person name="Oren A."/>
            <person name="Chaudhuri R.R."/>
            <person name="La Ragione R."/>
            <person name="Hildebrand F."/>
            <person name="Pallen M.J."/>
        </authorList>
    </citation>
    <scope>NUCLEOTIDE SEQUENCE</scope>
    <source>
        <strain evidence="10">CHK188-4685</strain>
    </source>
</reference>